<dbReference type="PANTHER" id="PTHR24186">
    <property type="entry name" value="PROTEIN PHOSPHATASE 1 REGULATORY SUBUNIT"/>
    <property type="match status" value="1"/>
</dbReference>
<dbReference type="SUPFAM" id="SSF48403">
    <property type="entry name" value="Ankyrin repeat"/>
    <property type="match status" value="1"/>
</dbReference>
<dbReference type="GO" id="GO:0005886">
    <property type="term" value="C:plasma membrane"/>
    <property type="evidence" value="ECO:0007669"/>
    <property type="project" value="TreeGrafter"/>
</dbReference>
<dbReference type="InterPro" id="IPR002110">
    <property type="entry name" value="Ankyrin_rpt"/>
</dbReference>
<gene>
    <name evidence="10" type="ORF">CICLE_v10006836mg</name>
</gene>
<keyword evidence="6 8" id="KW-0472">Membrane</keyword>
<comment type="subcellular location">
    <subcellularLocation>
        <location evidence="1">Membrane</location>
        <topology evidence="1">Multi-pass membrane protein</topology>
    </subcellularLocation>
</comment>
<feature type="domain" description="PGG" evidence="9">
    <location>
        <begin position="451"/>
        <end position="562"/>
    </location>
</feature>
<dbReference type="OMA" id="ISETQHH"/>
<dbReference type="Pfam" id="PF12796">
    <property type="entry name" value="Ank_2"/>
    <property type="match status" value="2"/>
</dbReference>
<evidence type="ECO:0000259" key="9">
    <source>
        <dbReference type="Pfam" id="PF13962"/>
    </source>
</evidence>
<evidence type="ECO:0000256" key="7">
    <source>
        <dbReference type="PROSITE-ProRule" id="PRU00023"/>
    </source>
</evidence>
<dbReference type="AlphaFoldDB" id="V4RZL8"/>
<feature type="transmembrane region" description="Helical" evidence="8">
    <location>
        <begin position="459"/>
        <end position="480"/>
    </location>
</feature>
<evidence type="ECO:0000256" key="3">
    <source>
        <dbReference type="ARBA" id="ARBA00022737"/>
    </source>
</evidence>
<dbReference type="Gene3D" id="1.25.40.20">
    <property type="entry name" value="Ankyrin repeat-containing domain"/>
    <property type="match status" value="2"/>
</dbReference>
<dbReference type="InterPro" id="IPR026961">
    <property type="entry name" value="PGG_dom"/>
</dbReference>
<feature type="repeat" description="ANK" evidence="7">
    <location>
        <begin position="248"/>
        <end position="270"/>
    </location>
</feature>
<keyword evidence="3" id="KW-0677">Repeat</keyword>
<keyword evidence="4 8" id="KW-1133">Transmembrane helix</keyword>
<feature type="transmembrane region" description="Helical" evidence="8">
    <location>
        <begin position="533"/>
        <end position="561"/>
    </location>
</feature>
<evidence type="ECO:0000256" key="5">
    <source>
        <dbReference type="ARBA" id="ARBA00023043"/>
    </source>
</evidence>
<dbReference type="STRING" id="85681.V4RZL8"/>
<dbReference type="PROSITE" id="PS50088">
    <property type="entry name" value="ANK_REPEAT"/>
    <property type="match status" value="3"/>
</dbReference>
<dbReference type="SMART" id="SM00248">
    <property type="entry name" value="ANK"/>
    <property type="match status" value="6"/>
</dbReference>
<organism evidence="10 11">
    <name type="scientific">Citrus clementina</name>
    <name type="common">Clementine</name>
    <name type="synonym">Citrus deliciosa x Citrus sinensis</name>
    <dbReference type="NCBI Taxonomy" id="85681"/>
    <lineage>
        <taxon>Eukaryota</taxon>
        <taxon>Viridiplantae</taxon>
        <taxon>Streptophyta</taxon>
        <taxon>Embryophyta</taxon>
        <taxon>Tracheophyta</taxon>
        <taxon>Spermatophyta</taxon>
        <taxon>Magnoliopsida</taxon>
        <taxon>eudicotyledons</taxon>
        <taxon>Gunneridae</taxon>
        <taxon>Pentapetalae</taxon>
        <taxon>rosids</taxon>
        <taxon>malvids</taxon>
        <taxon>Sapindales</taxon>
        <taxon>Rutaceae</taxon>
        <taxon>Aurantioideae</taxon>
        <taxon>Citrus</taxon>
    </lineage>
</organism>
<feature type="repeat" description="ANK" evidence="7">
    <location>
        <begin position="158"/>
        <end position="190"/>
    </location>
</feature>
<dbReference type="EMBL" id="KI537036">
    <property type="protein sequence ID" value="ESR33347.1"/>
    <property type="molecule type" value="Genomic_DNA"/>
</dbReference>
<proteinExistence type="predicted"/>
<evidence type="ECO:0000313" key="11">
    <source>
        <dbReference type="Proteomes" id="UP000030687"/>
    </source>
</evidence>
<dbReference type="Proteomes" id="UP000030687">
    <property type="component" value="Unassembled WGS sequence"/>
</dbReference>
<name>V4RZL8_CITCL</name>
<dbReference type="Gramene" id="ESR33347">
    <property type="protein sequence ID" value="ESR33347"/>
    <property type="gene ID" value="CICLE_v10006836mg"/>
</dbReference>
<evidence type="ECO:0000256" key="1">
    <source>
        <dbReference type="ARBA" id="ARBA00004141"/>
    </source>
</evidence>
<dbReference type="InParanoid" id="V4RZL8"/>
<dbReference type="PANTHER" id="PTHR24186:SF53">
    <property type="entry name" value="PGG DOMAIN-CONTAINING PROTEIN"/>
    <property type="match status" value="1"/>
</dbReference>
<reference evidence="10 11" key="1">
    <citation type="submission" date="2013-10" db="EMBL/GenBank/DDBJ databases">
        <authorList>
            <consortium name="International Citrus Genome Consortium"/>
            <person name="Jenkins J."/>
            <person name="Schmutz J."/>
            <person name="Prochnik S."/>
            <person name="Rokhsar D."/>
            <person name="Gmitter F."/>
            <person name="Ollitrault P."/>
            <person name="Machado M."/>
            <person name="Talon M."/>
            <person name="Wincker P."/>
            <person name="Jaillon O."/>
            <person name="Morgante M."/>
        </authorList>
    </citation>
    <scope>NUCLEOTIDE SEQUENCE</scope>
    <source>
        <strain evidence="11">cv. Clemenules</strain>
    </source>
</reference>
<evidence type="ECO:0000256" key="2">
    <source>
        <dbReference type="ARBA" id="ARBA00022692"/>
    </source>
</evidence>
<evidence type="ECO:0000313" key="10">
    <source>
        <dbReference type="EMBL" id="ESR33347.1"/>
    </source>
</evidence>
<dbReference type="FunCoup" id="V4RZL8">
    <property type="interactions" value="89"/>
</dbReference>
<dbReference type="eggNOG" id="KOG0504">
    <property type="taxonomic scope" value="Eukaryota"/>
</dbReference>
<keyword evidence="11" id="KW-1185">Reference proteome</keyword>
<feature type="transmembrane region" description="Helical" evidence="8">
    <location>
        <begin position="500"/>
        <end position="521"/>
    </location>
</feature>
<evidence type="ECO:0000256" key="4">
    <source>
        <dbReference type="ARBA" id="ARBA00022989"/>
    </source>
</evidence>
<dbReference type="Pfam" id="PF13962">
    <property type="entry name" value="PGG"/>
    <property type="match status" value="1"/>
</dbReference>
<accession>V4RZL8</accession>
<evidence type="ECO:0000256" key="6">
    <source>
        <dbReference type="ARBA" id="ARBA00023136"/>
    </source>
</evidence>
<evidence type="ECO:0000256" key="8">
    <source>
        <dbReference type="SAM" id="Phobius"/>
    </source>
</evidence>
<sequence>MDPDLHKAAVKGEIDPFNKIAEDHLGSIVTHNKNTVLHVNIASQTHKQNREGEIGLMKSHNRNQVHHVHHATNLFQIQIHNREGESVSTKFVEQILEMCPSLLLQVNAKGDAPLHVAAKCGHRSVVKALIEFAKGLPQDLESGVQSTARQMLEMTNDEKNTALHEAVQHGSLDVVKMLIKADPDVPYSANCRGETPLYMTAARGIYFYEMTALHAAAISYEPVWVGYDPVVSKLLEKRKSLTRERDRHGWTPLHYAAYSGNLGGTHLLLESDRSAALIANKDRKMTALHLAAGQGNESIMDAIIDHCPECCELVDDRGWNVLHFAMVSFSARKLKDLLDKYPLVWNLINEKDVKGNTPLHVLAALCPQSYYVVSYVVPWNTGRAYYEAVNKQNISVHHIVRHGFSNLEQEIGELTEADGSGQYPEGVVKMKKDKIEKYSFWKFVDENVIGMTEASESHLVVAALIATVTFAAAFTLPGGYKSDNEDGRNRGTAILTKNAAFQAFVVSDAIAMVLSLSAVFVHFILSLKLFRKFICLFVFALLLTLVAMLAMVVAFITGTYVVLSPSLGLAIVTCFIGLTFFLLVIFDVLQGSKKFG</sequence>
<dbReference type="PROSITE" id="PS50297">
    <property type="entry name" value="ANK_REP_REGION"/>
    <property type="match status" value="3"/>
</dbReference>
<keyword evidence="2 8" id="KW-0812">Transmembrane</keyword>
<protein>
    <recommendedName>
        <fullName evidence="9">PGG domain-containing protein</fullName>
    </recommendedName>
</protein>
<keyword evidence="5 7" id="KW-0040">ANK repeat</keyword>
<feature type="transmembrane region" description="Helical" evidence="8">
    <location>
        <begin position="567"/>
        <end position="589"/>
    </location>
</feature>
<dbReference type="KEGG" id="cic:CICLE_v10006836mg"/>
<dbReference type="InterPro" id="IPR036770">
    <property type="entry name" value="Ankyrin_rpt-contain_sf"/>
</dbReference>
<feature type="repeat" description="ANK" evidence="7">
    <location>
        <begin position="109"/>
        <end position="131"/>
    </location>
</feature>